<gene>
    <name evidence="1" type="ORF">EVA_21476</name>
</gene>
<evidence type="ECO:0000313" key="1">
    <source>
        <dbReference type="EMBL" id="EJW90416.1"/>
    </source>
</evidence>
<comment type="caution">
    <text evidence="1">The sequence shown here is derived from an EMBL/GenBank/DDBJ whole genome shotgun (WGS) entry which is preliminary data.</text>
</comment>
<accession>J9F699</accession>
<protein>
    <submittedName>
        <fullName evidence="1">Uncharacterized protein</fullName>
    </submittedName>
</protein>
<feature type="non-terminal residue" evidence="1">
    <location>
        <position position="1"/>
    </location>
</feature>
<dbReference type="AlphaFoldDB" id="J9F699"/>
<reference evidence="1" key="1">
    <citation type="journal article" date="2012" name="PLoS ONE">
        <title>Gene sets for utilization of primary and secondary nutrition supplies in the distal gut of endangered iberian lynx.</title>
        <authorList>
            <person name="Alcaide M."/>
            <person name="Messina E."/>
            <person name="Richter M."/>
            <person name="Bargiela R."/>
            <person name="Peplies J."/>
            <person name="Huws S.A."/>
            <person name="Newbold C.J."/>
            <person name="Golyshin P.N."/>
            <person name="Simon M.A."/>
            <person name="Lopez G."/>
            <person name="Yakimov M.M."/>
            <person name="Ferrer M."/>
        </authorList>
    </citation>
    <scope>NUCLEOTIDE SEQUENCE</scope>
</reference>
<organism evidence="1">
    <name type="scientific">gut metagenome</name>
    <dbReference type="NCBI Taxonomy" id="749906"/>
    <lineage>
        <taxon>unclassified sequences</taxon>
        <taxon>metagenomes</taxon>
        <taxon>organismal metagenomes</taxon>
    </lineage>
</organism>
<dbReference type="EMBL" id="AMCI01008856">
    <property type="protein sequence ID" value="EJW90416.1"/>
    <property type="molecule type" value="Genomic_DNA"/>
</dbReference>
<name>J9F699_9ZZZZ</name>
<proteinExistence type="predicted"/>
<sequence length="38" mass="4286">SSQYAHSYIIVCHFIYLNVRKAIGTKKSLKKVAEKFGG</sequence>